<dbReference type="PANTHER" id="PTHR36222:SF1">
    <property type="entry name" value="SERINE PROTEASE INHIBITOR RV3364C"/>
    <property type="match status" value="1"/>
</dbReference>
<dbReference type="Proteomes" id="UP000675781">
    <property type="component" value="Unassembled WGS sequence"/>
</dbReference>
<dbReference type="SMART" id="SM00960">
    <property type="entry name" value="Robl_LC7"/>
    <property type="match status" value="1"/>
</dbReference>
<dbReference type="Pfam" id="PF03259">
    <property type="entry name" value="Robl_LC7"/>
    <property type="match status" value="1"/>
</dbReference>
<protein>
    <submittedName>
        <fullName evidence="2">Roadblock/LC7 domain-containing protein</fullName>
    </submittedName>
</protein>
<keyword evidence="3" id="KW-1185">Reference proteome</keyword>
<dbReference type="AlphaFoldDB" id="A0A941EMS4"/>
<accession>A0A941EMS4</accession>
<sequence length="138" mass="14334">MDTTAHTFDWVLADFVRQTDAVRDAVAVSADGLLIAMSTGLSRDEADHLAALVSGLSSLAKGAARRYDMGGMKLLMVEMYRGFLLVSSFAEGGCVGVLAEEDGDLGLIGYGIAVLADRAGDILTPATIAELRAALPAS</sequence>
<evidence type="ECO:0000313" key="3">
    <source>
        <dbReference type="Proteomes" id="UP000675781"/>
    </source>
</evidence>
<reference evidence="2" key="1">
    <citation type="submission" date="2021-04" db="EMBL/GenBank/DDBJ databases">
        <title>Genome based classification of Actinospica acidithermotolerans sp. nov., an actinobacterium isolated from an Indonesian hot spring.</title>
        <authorList>
            <person name="Kusuma A.B."/>
            <person name="Putra K.E."/>
            <person name="Nafisah S."/>
            <person name="Loh J."/>
            <person name="Nouioui I."/>
            <person name="Goodfellow M."/>
        </authorList>
    </citation>
    <scope>NUCLEOTIDE SEQUENCE</scope>
    <source>
        <strain evidence="2">CSCA 57</strain>
    </source>
</reference>
<name>A0A941EMS4_9ACTN</name>
<organism evidence="2 3">
    <name type="scientific">Actinospica durhamensis</name>
    <dbReference type="NCBI Taxonomy" id="1508375"/>
    <lineage>
        <taxon>Bacteria</taxon>
        <taxon>Bacillati</taxon>
        <taxon>Actinomycetota</taxon>
        <taxon>Actinomycetes</taxon>
        <taxon>Catenulisporales</taxon>
        <taxon>Actinospicaceae</taxon>
        <taxon>Actinospica</taxon>
    </lineage>
</organism>
<dbReference type="InterPro" id="IPR004942">
    <property type="entry name" value="Roadblock/LAMTOR2_dom"/>
</dbReference>
<feature type="domain" description="Roadblock/LAMTOR2" evidence="1">
    <location>
        <begin position="9"/>
        <end position="99"/>
    </location>
</feature>
<dbReference type="PANTHER" id="PTHR36222">
    <property type="entry name" value="SERINE PROTEASE INHIBITOR RV3364C"/>
    <property type="match status" value="1"/>
</dbReference>
<evidence type="ECO:0000313" key="2">
    <source>
        <dbReference type="EMBL" id="MBR7833890.1"/>
    </source>
</evidence>
<proteinExistence type="predicted"/>
<evidence type="ECO:0000259" key="1">
    <source>
        <dbReference type="SMART" id="SM00960"/>
    </source>
</evidence>
<dbReference type="SUPFAM" id="SSF103196">
    <property type="entry name" value="Roadblock/LC7 domain"/>
    <property type="match status" value="1"/>
</dbReference>
<dbReference type="InterPro" id="IPR053141">
    <property type="entry name" value="Mycobact_SerProt_Inhib_Rv3364c"/>
</dbReference>
<gene>
    <name evidence="2" type="ORF">KDL01_11470</name>
</gene>
<dbReference type="Gene3D" id="3.30.450.30">
    <property type="entry name" value="Dynein light chain 2a, cytoplasmic"/>
    <property type="match status" value="1"/>
</dbReference>
<dbReference type="EMBL" id="JAGSOG010000042">
    <property type="protein sequence ID" value="MBR7833890.1"/>
    <property type="molecule type" value="Genomic_DNA"/>
</dbReference>
<comment type="caution">
    <text evidence="2">The sequence shown here is derived from an EMBL/GenBank/DDBJ whole genome shotgun (WGS) entry which is preliminary data.</text>
</comment>